<feature type="compositionally biased region" description="Acidic residues" evidence="1">
    <location>
        <begin position="25"/>
        <end position="35"/>
    </location>
</feature>
<name>A0A383EUQ9_9ZZZZ</name>
<protein>
    <submittedName>
        <fullName evidence="2">Uncharacterized protein</fullName>
    </submittedName>
</protein>
<feature type="region of interest" description="Disordered" evidence="1">
    <location>
        <begin position="1"/>
        <end position="83"/>
    </location>
</feature>
<sequence>EEETVELDKTLSEEETVELDKTLSEEETVEPDAIEPTEVAEVMTDETTGGEAEVEATDGKAGDASEGPDAENHTSSDDEDVQG</sequence>
<gene>
    <name evidence="2" type="ORF">METZ01_LOCUS513526</name>
</gene>
<reference evidence="2" key="1">
    <citation type="submission" date="2018-05" db="EMBL/GenBank/DDBJ databases">
        <authorList>
            <person name="Lanie J.A."/>
            <person name="Ng W.-L."/>
            <person name="Kazmierczak K.M."/>
            <person name="Andrzejewski T.M."/>
            <person name="Davidsen T.M."/>
            <person name="Wayne K.J."/>
            <person name="Tettelin H."/>
            <person name="Glass J.I."/>
            <person name="Rusch D."/>
            <person name="Podicherti R."/>
            <person name="Tsui H.-C.T."/>
            <person name="Winkler M.E."/>
        </authorList>
    </citation>
    <scope>NUCLEOTIDE SEQUENCE</scope>
</reference>
<accession>A0A383EUQ9</accession>
<dbReference type="AlphaFoldDB" id="A0A383EUQ9"/>
<feature type="non-terminal residue" evidence="2">
    <location>
        <position position="1"/>
    </location>
</feature>
<dbReference type="EMBL" id="UINC01229094">
    <property type="protein sequence ID" value="SVE60672.1"/>
    <property type="molecule type" value="Genomic_DNA"/>
</dbReference>
<evidence type="ECO:0000313" key="2">
    <source>
        <dbReference type="EMBL" id="SVE60672.1"/>
    </source>
</evidence>
<organism evidence="2">
    <name type="scientific">marine metagenome</name>
    <dbReference type="NCBI Taxonomy" id="408172"/>
    <lineage>
        <taxon>unclassified sequences</taxon>
        <taxon>metagenomes</taxon>
        <taxon>ecological metagenomes</taxon>
    </lineage>
</organism>
<feature type="compositionally biased region" description="Basic and acidic residues" evidence="1">
    <location>
        <begin position="1"/>
        <end position="24"/>
    </location>
</feature>
<evidence type="ECO:0000256" key="1">
    <source>
        <dbReference type="SAM" id="MobiDB-lite"/>
    </source>
</evidence>
<proteinExistence type="predicted"/>